<sequence>MITVYGVQLSPFVRKVLISLDMLELDYTVNPVSPMDPPAGFKAISPLGKVPALEDDGFAIADSTVICQYLDEKYGKNQLYPADLKARTKAWWIEEYADTKLAEVVGMPLFFERVVRPTFLKQEINEQLVEDNIKHNIPPVLDYLESAAPKTEFVCGALSVADISIASLLINAAYADYEIDSKRWSTLSNYLERIYQQPVFRKYIESDKQILQA</sequence>
<gene>
    <name evidence="3" type="ORF">ORQ98_17235</name>
</gene>
<dbReference type="Pfam" id="PF14497">
    <property type="entry name" value="GST_C_3"/>
    <property type="match status" value="1"/>
</dbReference>
<evidence type="ECO:0000313" key="3">
    <source>
        <dbReference type="EMBL" id="MDE1463700.1"/>
    </source>
</evidence>
<dbReference type="Proteomes" id="UP001528823">
    <property type="component" value="Unassembled WGS sequence"/>
</dbReference>
<dbReference type="SFLD" id="SFLDG00358">
    <property type="entry name" value="Main_(cytGST)"/>
    <property type="match status" value="1"/>
</dbReference>
<dbReference type="PROSITE" id="PS50405">
    <property type="entry name" value="GST_CTER"/>
    <property type="match status" value="1"/>
</dbReference>
<dbReference type="InterPro" id="IPR004046">
    <property type="entry name" value="GST_C"/>
</dbReference>
<organism evidence="3 4">
    <name type="scientific">Spartinivicinus poritis</name>
    <dbReference type="NCBI Taxonomy" id="2994640"/>
    <lineage>
        <taxon>Bacteria</taxon>
        <taxon>Pseudomonadati</taxon>
        <taxon>Pseudomonadota</taxon>
        <taxon>Gammaproteobacteria</taxon>
        <taxon>Oceanospirillales</taxon>
        <taxon>Zooshikellaceae</taxon>
        <taxon>Spartinivicinus</taxon>
    </lineage>
</organism>
<dbReference type="InterPro" id="IPR036282">
    <property type="entry name" value="Glutathione-S-Trfase_C_sf"/>
</dbReference>
<dbReference type="SUPFAM" id="SSF47616">
    <property type="entry name" value="GST C-terminal domain-like"/>
    <property type="match status" value="1"/>
</dbReference>
<dbReference type="EMBL" id="JAPMOU010000023">
    <property type="protein sequence ID" value="MDE1463700.1"/>
    <property type="molecule type" value="Genomic_DNA"/>
</dbReference>
<evidence type="ECO:0000259" key="1">
    <source>
        <dbReference type="PROSITE" id="PS50404"/>
    </source>
</evidence>
<dbReference type="Gene3D" id="1.20.1050.10">
    <property type="match status" value="1"/>
</dbReference>
<dbReference type="PANTHER" id="PTHR44051:SF9">
    <property type="entry name" value="GLUTATHIONE S-TRANSFERASE 1"/>
    <property type="match status" value="1"/>
</dbReference>
<feature type="domain" description="GST C-terminal" evidence="2">
    <location>
        <begin position="83"/>
        <end position="213"/>
    </location>
</feature>
<dbReference type="PANTHER" id="PTHR44051">
    <property type="entry name" value="GLUTATHIONE S-TRANSFERASE-RELATED"/>
    <property type="match status" value="1"/>
</dbReference>
<evidence type="ECO:0000259" key="2">
    <source>
        <dbReference type="PROSITE" id="PS50405"/>
    </source>
</evidence>
<dbReference type="InterPro" id="IPR010987">
    <property type="entry name" value="Glutathione-S-Trfase_C-like"/>
</dbReference>
<dbReference type="InterPro" id="IPR040079">
    <property type="entry name" value="Glutathione_S-Trfase"/>
</dbReference>
<protein>
    <submittedName>
        <fullName evidence="3">Glutathione S-transferase family protein</fullName>
    </submittedName>
</protein>
<accession>A0ABT5UBD9</accession>
<dbReference type="SFLD" id="SFLDS00019">
    <property type="entry name" value="Glutathione_Transferase_(cytos"/>
    <property type="match status" value="1"/>
</dbReference>
<name>A0ABT5UBD9_9GAMM</name>
<feature type="domain" description="GST N-terminal" evidence="1">
    <location>
        <begin position="1"/>
        <end position="78"/>
    </location>
</feature>
<evidence type="ECO:0000313" key="4">
    <source>
        <dbReference type="Proteomes" id="UP001528823"/>
    </source>
</evidence>
<comment type="caution">
    <text evidence="3">The sequence shown here is derived from an EMBL/GenBank/DDBJ whole genome shotgun (WGS) entry which is preliminary data.</text>
</comment>
<dbReference type="SUPFAM" id="SSF52833">
    <property type="entry name" value="Thioredoxin-like"/>
    <property type="match status" value="1"/>
</dbReference>
<dbReference type="PROSITE" id="PS50404">
    <property type="entry name" value="GST_NTER"/>
    <property type="match status" value="1"/>
</dbReference>
<dbReference type="InterPro" id="IPR004045">
    <property type="entry name" value="Glutathione_S-Trfase_N"/>
</dbReference>
<dbReference type="InterPro" id="IPR036249">
    <property type="entry name" value="Thioredoxin-like_sf"/>
</dbReference>
<dbReference type="Pfam" id="PF13417">
    <property type="entry name" value="GST_N_3"/>
    <property type="match status" value="1"/>
</dbReference>
<dbReference type="Gene3D" id="3.40.30.10">
    <property type="entry name" value="Glutaredoxin"/>
    <property type="match status" value="1"/>
</dbReference>
<proteinExistence type="predicted"/>
<keyword evidence="4" id="KW-1185">Reference proteome</keyword>
<dbReference type="RefSeq" id="WP_274690035.1">
    <property type="nucleotide sequence ID" value="NZ_JAPMOU010000023.1"/>
</dbReference>
<dbReference type="CDD" id="cd00299">
    <property type="entry name" value="GST_C_family"/>
    <property type="match status" value="1"/>
</dbReference>
<dbReference type="CDD" id="cd00570">
    <property type="entry name" value="GST_N_family"/>
    <property type="match status" value="1"/>
</dbReference>
<reference evidence="3 4" key="1">
    <citation type="submission" date="2022-11" db="EMBL/GenBank/DDBJ databases">
        <title>Spartinivicinus poritis sp. nov., isolated from scleractinian coral Porites lutea.</title>
        <authorList>
            <person name="Zhang G."/>
            <person name="Cai L."/>
            <person name="Wei Q."/>
        </authorList>
    </citation>
    <scope>NUCLEOTIDE SEQUENCE [LARGE SCALE GENOMIC DNA]</scope>
    <source>
        <strain evidence="3 4">A2-2</strain>
    </source>
</reference>